<comment type="caution">
    <text evidence="1">The sequence shown here is derived from an EMBL/GenBank/DDBJ whole genome shotgun (WGS) entry which is preliminary data.</text>
</comment>
<reference evidence="1" key="1">
    <citation type="journal article" date="2020" name="New Phytol.">
        <title>Comparative genomics reveals dynamic genome evolution in host specialist ectomycorrhizal fungi.</title>
        <authorList>
            <person name="Lofgren L.A."/>
            <person name="Nguyen N.H."/>
            <person name="Vilgalys R."/>
            <person name="Ruytinx J."/>
            <person name="Liao H.L."/>
            <person name="Branco S."/>
            <person name="Kuo A."/>
            <person name="LaButti K."/>
            <person name="Lipzen A."/>
            <person name="Andreopoulos W."/>
            <person name="Pangilinan J."/>
            <person name="Riley R."/>
            <person name="Hundley H."/>
            <person name="Na H."/>
            <person name="Barry K."/>
            <person name="Grigoriev I.V."/>
            <person name="Stajich J.E."/>
            <person name="Kennedy P.G."/>
        </authorList>
    </citation>
    <scope>NUCLEOTIDE SEQUENCE</scope>
    <source>
        <strain evidence="1">MN1</strain>
    </source>
</reference>
<evidence type="ECO:0000313" key="1">
    <source>
        <dbReference type="EMBL" id="KAG1809093.1"/>
    </source>
</evidence>
<name>A0A9P7E269_9AGAM</name>
<dbReference type="AlphaFoldDB" id="A0A9P7E269"/>
<keyword evidence="2" id="KW-1185">Reference proteome</keyword>
<sequence length="74" mass="8464">CPHCPQTEETIYHYLFVCLQYQPERHVLAQALGWKATSLSHLLPNPAAIPHLVHYINKTHHLKSILGKILMPTT</sequence>
<organism evidence="1 2">
    <name type="scientific">Suillus subaureus</name>
    <dbReference type="NCBI Taxonomy" id="48587"/>
    <lineage>
        <taxon>Eukaryota</taxon>
        <taxon>Fungi</taxon>
        <taxon>Dikarya</taxon>
        <taxon>Basidiomycota</taxon>
        <taxon>Agaricomycotina</taxon>
        <taxon>Agaricomycetes</taxon>
        <taxon>Agaricomycetidae</taxon>
        <taxon>Boletales</taxon>
        <taxon>Suillineae</taxon>
        <taxon>Suillaceae</taxon>
        <taxon>Suillus</taxon>
    </lineage>
</organism>
<dbReference type="GeneID" id="64625539"/>
<dbReference type="EMBL" id="JABBWG010000035">
    <property type="protein sequence ID" value="KAG1809093.1"/>
    <property type="molecule type" value="Genomic_DNA"/>
</dbReference>
<accession>A0A9P7E269</accession>
<feature type="non-terminal residue" evidence="1">
    <location>
        <position position="1"/>
    </location>
</feature>
<evidence type="ECO:0008006" key="3">
    <source>
        <dbReference type="Google" id="ProtNLM"/>
    </source>
</evidence>
<dbReference type="OrthoDB" id="2650954at2759"/>
<gene>
    <name evidence="1" type="ORF">BJ212DRAFT_1279786</name>
</gene>
<dbReference type="Proteomes" id="UP000807769">
    <property type="component" value="Unassembled WGS sequence"/>
</dbReference>
<protein>
    <recommendedName>
        <fullName evidence="3">Reverse transcriptase zinc-binding domain-containing protein</fullName>
    </recommendedName>
</protein>
<proteinExistence type="predicted"/>
<evidence type="ECO:0000313" key="2">
    <source>
        <dbReference type="Proteomes" id="UP000807769"/>
    </source>
</evidence>
<dbReference type="RefSeq" id="XP_041189002.1">
    <property type="nucleotide sequence ID" value="XM_041331522.1"/>
</dbReference>